<dbReference type="EMBL" id="JAMZEJ010000003">
    <property type="protein sequence ID" value="MCQ8240132.1"/>
    <property type="molecule type" value="Genomic_DNA"/>
</dbReference>
<gene>
    <name evidence="2" type="ORF">NFI88_04665</name>
</gene>
<dbReference type="Gene3D" id="3.90.180.10">
    <property type="entry name" value="Medium-chain alcohol dehydrogenases, catalytic domain"/>
    <property type="match status" value="1"/>
</dbReference>
<dbReference type="Gene3D" id="3.40.50.720">
    <property type="entry name" value="NAD(P)-binding Rossmann-like Domain"/>
    <property type="match status" value="1"/>
</dbReference>
<evidence type="ECO:0000313" key="2">
    <source>
        <dbReference type="EMBL" id="MCQ8240132.1"/>
    </source>
</evidence>
<evidence type="ECO:0000259" key="1">
    <source>
        <dbReference type="SMART" id="SM00829"/>
    </source>
</evidence>
<proteinExistence type="predicted"/>
<dbReference type="Pfam" id="PF08240">
    <property type="entry name" value="ADH_N"/>
    <property type="match status" value="1"/>
</dbReference>
<sequence>MKAFEILSGDGIEGLRQVERPERALGPYEVRVRTGAVSLNFRDLMVVRGVYFDPAPHPVIAVSDGAGEVVEVGAAVTRFRVGDRVMTTYFPDWADGPATAAALHDTYGAQLDGVLCERFVAPETGLVRSPEGLDDAEAATLPCAAVTAWNAMFGRGTFGPGHTVLVQGTGGVSVFALQLAEATGVEAIVTSSSDAKLERARALGARAGINYRSTQDWGKAVLRETDGLGVDVVIEVGGAETMRQSLEAVRFGGEVVVIGGLSGFTGANVDPGALIAGNKSLIGVMVGSRAMTEQVARFVGQRRIRPVIDRRFGFGETRAAYEHLQAGKAFGKVVIEVG</sequence>
<evidence type="ECO:0000313" key="3">
    <source>
        <dbReference type="Proteomes" id="UP001524547"/>
    </source>
</evidence>
<dbReference type="InterPro" id="IPR020843">
    <property type="entry name" value="ER"/>
</dbReference>
<name>A0ABT1VW17_9PROT</name>
<dbReference type="CDD" id="cd08276">
    <property type="entry name" value="MDR7"/>
    <property type="match status" value="1"/>
</dbReference>
<reference evidence="2 3" key="1">
    <citation type="submission" date="2022-06" db="EMBL/GenBank/DDBJ databases">
        <title>Rhizosaccharibacter gen. nov. sp. nov. KSS12, endophytic bacteria isolated from sugarcane.</title>
        <authorList>
            <person name="Pitiwittayakul N."/>
        </authorList>
    </citation>
    <scope>NUCLEOTIDE SEQUENCE [LARGE SCALE GENOMIC DNA]</scope>
    <source>
        <strain evidence="2 3">KSS12</strain>
    </source>
</reference>
<feature type="domain" description="Enoyl reductase (ER)" evidence="1">
    <location>
        <begin position="11"/>
        <end position="335"/>
    </location>
</feature>
<organism evidence="2 3">
    <name type="scientific">Rhizosaccharibacter radicis</name>
    <dbReference type="NCBI Taxonomy" id="2782605"/>
    <lineage>
        <taxon>Bacteria</taxon>
        <taxon>Pseudomonadati</taxon>
        <taxon>Pseudomonadota</taxon>
        <taxon>Alphaproteobacteria</taxon>
        <taxon>Acetobacterales</taxon>
        <taxon>Acetobacteraceae</taxon>
        <taxon>Rhizosaccharibacter</taxon>
    </lineage>
</organism>
<accession>A0ABT1VW17</accession>
<dbReference type="SUPFAM" id="SSF51735">
    <property type="entry name" value="NAD(P)-binding Rossmann-fold domains"/>
    <property type="match status" value="1"/>
</dbReference>
<dbReference type="Pfam" id="PF00107">
    <property type="entry name" value="ADH_zinc_N"/>
    <property type="match status" value="1"/>
</dbReference>
<comment type="caution">
    <text evidence="2">The sequence shown here is derived from an EMBL/GenBank/DDBJ whole genome shotgun (WGS) entry which is preliminary data.</text>
</comment>
<dbReference type="InterPro" id="IPR013154">
    <property type="entry name" value="ADH-like_N"/>
</dbReference>
<dbReference type="SMART" id="SM00829">
    <property type="entry name" value="PKS_ER"/>
    <property type="match status" value="1"/>
</dbReference>
<dbReference type="InterPro" id="IPR036291">
    <property type="entry name" value="NAD(P)-bd_dom_sf"/>
</dbReference>
<dbReference type="Proteomes" id="UP001524547">
    <property type="component" value="Unassembled WGS sequence"/>
</dbReference>
<dbReference type="PANTHER" id="PTHR45033">
    <property type="match status" value="1"/>
</dbReference>
<dbReference type="PANTHER" id="PTHR45033:SF2">
    <property type="entry name" value="ZINC-TYPE ALCOHOL DEHYDROGENASE-LIKE PROTEIN C1773.06C"/>
    <property type="match status" value="1"/>
</dbReference>
<dbReference type="InterPro" id="IPR013149">
    <property type="entry name" value="ADH-like_C"/>
</dbReference>
<keyword evidence="3" id="KW-1185">Reference proteome</keyword>
<dbReference type="InterPro" id="IPR011032">
    <property type="entry name" value="GroES-like_sf"/>
</dbReference>
<dbReference type="SUPFAM" id="SSF50129">
    <property type="entry name" value="GroES-like"/>
    <property type="match status" value="1"/>
</dbReference>
<protein>
    <submittedName>
        <fullName evidence="2">NAD(P)-dependent alcohol dehydrogenase</fullName>
    </submittedName>
</protein>
<dbReference type="InterPro" id="IPR052711">
    <property type="entry name" value="Zinc_ADH-like"/>
</dbReference>
<dbReference type="RefSeq" id="WP_422918882.1">
    <property type="nucleotide sequence ID" value="NZ_JAMZEJ010000003.1"/>
</dbReference>